<dbReference type="Proteomes" id="UP001217754">
    <property type="component" value="Chromosome 2"/>
</dbReference>
<dbReference type="RefSeq" id="XP_060121785.1">
    <property type="nucleotide sequence ID" value="XM_060265802.1"/>
</dbReference>
<name>A0AAF0F5V4_9BASI</name>
<feature type="region of interest" description="Disordered" evidence="1">
    <location>
        <begin position="147"/>
        <end position="171"/>
    </location>
</feature>
<evidence type="ECO:0000313" key="2">
    <source>
        <dbReference type="EMBL" id="WFD38888.1"/>
    </source>
</evidence>
<gene>
    <name evidence="2" type="ORF">MJAP1_001853</name>
</gene>
<protein>
    <submittedName>
        <fullName evidence="2">Uncharacterized protein</fullName>
    </submittedName>
</protein>
<organism evidence="2 3">
    <name type="scientific">Malassezia japonica</name>
    <dbReference type="NCBI Taxonomy" id="223818"/>
    <lineage>
        <taxon>Eukaryota</taxon>
        <taxon>Fungi</taxon>
        <taxon>Dikarya</taxon>
        <taxon>Basidiomycota</taxon>
        <taxon>Ustilaginomycotina</taxon>
        <taxon>Malasseziomycetes</taxon>
        <taxon>Malasseziales</taxon>
        <taxon>Malasseziaceae</taxon>
        <taxon>Malassezia</taxon>
    </lineage>
</organism>
<dbReference type="GeneID" id="85225502"/>
<accession>A0AAF0F5V4</accession>
<feature type="compositionally biased region" description="Pro residues" evidence="1">
    <location>
        <begin position="365"/>
        <end position="381"/>
    </location>
</feature>
<dbReference type="AlphaFoldDB" id="A0AAF0F5V4"/>
<feature type="region of interest" description="Disordered" evidence="1">
    <location>
        <begin position="105"/>
        <end position="135"/>
    </location>
</feature>
<evidence type="ECO:0000313" key="3">
    <source>
        <dbReference type="Proteomes" id="UP001217754"/>
    </source>
</evidence>
<proteinExistence type="predicted"/>
<dbReference type="EMBL" id="CP119959">
    <property type="protein sequence ID" value="WFD38888.1"/>
    <property type="molecule type" value="Genomic_DNA"/>
</dbReference>
<sequence length="555" mass="59304">MVLPEPSTRVVQSAWCERTRRGAHTPPRASPVPTIFFGTPSAAEGAAVAQRSTSGVPIYECVTPVQVPTPDSDGSPGMGRAASPTPAAAQHRALVREALGDVSNLSPVAREPPGILPKVEITPKRSLRSPQERTPVQAVLHDWAAAKFSQDPLRHTPSQRHDGRSPNRVSPHLSPVRMHTPCAAPPVPISPAHRDVFSSPIAPPPVPTVRTSPAKAMRVPVDASRAPRRTPFSEHRTPAQRVPGFVPHASASPGKGATSLSMPAMRAARPEKHAERVPVHQRPGANENEERPRNARPARYTSLVPASRVGDSPEKTQAKRVRLNESANGRAPALHTSTSRVRAPEAKEIAPGPSRATAVTAPTPVSKPAPPQAPQAPPPASEPSSIAASRVPRTPRARLAPPPPPISAAELTRLTAKHTKQNEAYTVDLQTQVLRMPGARPPSPSQAFSVDAPPRVPHWSRAVLPETNERGEPIRHALGAGEAEEYTTPPHRTRGVRWDKRLVVSPTRAAPPQASCLAPRRLPLDAFGNVAHAGAAAGARRRTVTVKRLVYDQET</sequence>
<keyword evidence="3" id="KW-1185">Reference proteome</keyword>
<feature type="compositionally biased region" description="Basic and acidic residues" evidence="1">
    <location>
        <begin position="268"/>
        <end position="278"/>
    </location>
</feature>
<feature type="compositionally biased region" description="Low complexity" evidence="1">
    <location>
        <begin position="353"/>
        <end position="364"/>
    </location>
</feature>
<feature type="region of interest" description="Disordered" evidence="1">
    <location>
        <begin position="70"/>
        <end position="89"/>
    </location>
</feature>
<feature type="compositionally biased region" description="Low complexity" evidence="1">
    <location>
        <begin position="382"/>
        <end position="399"/>
    </location>
</feature>
<feature type="region of interest" description="Disordered" evidence="1">
    <location>
        <begin position="202"/>
        <end position="407"/>
    </location>
</feature>
<reference evidence="2" key="1">
    <citation type="submission" date="2023-03" db="EMBL/GenBank/DDBJ databases">
        <title>Mating type loci evolution in Malassezia.</title>
        <authorList>
            <person name="Coelho M.A."/>
        </authorList>
    </citation>
    <scope>NUCLEOTIDE SEQUENCE</scope>
    <source>
        <strain evidence="2">CBS 9431</strain>
    </source>
</reference>
<evidence type="ECO:0000256" key="1">
    <source>
        <dbReference type="SAM" id="MobiDB-lite"/>
    </source>
</evidence>